<dbReference type="GO" id="GO:0000976">
    <property type="term" value="F:transcription cis-regulatory region binding"/>
    <property type="evidence" value="ECO:0007669"/>
    <property type="project" value="TreeGrafter"/>
</dbReference>
<evidence type="ECO:0000313" key="1">
    <source>
        <dbReference type="EMBL" id="BDI30746.1"/>
    </source>
</evidence>
<dbReference type="InterPro" id="IPR009057">
    <property type="entry name" value="Homeodomain-like_sf"/>
</dbReference>
<dbReference type="PANTHER" id="PTHR30055">
    <property type="entry name" value="HTH-TYPE TRANSCRIPTIONAL REGULATOR RUTR"/>
    <property type="match status" value="1"/>
</dbReference>
<evidence type="ECO:0000313" key="2">
    <source>
        <dbReference type="Proteomes" id="UP000287394"/>
    </source>
</evidence>
<accession>A0A402CTE2</accession>
<dbReference type="InterPro" id="IPR050109">
    <property type="entry name" value="HTH-type_TetR-like_transc_reg"/>
</dbReference>
<dbReference type="Gene3D" id="1.10.357.10">
    <property type="entry name" value="Tetracycline Repressor, domain 2"/>
    <property type="match status" value="1"/>
</dbReference>
<sequence>MSSVERREEERENLRRAILTASRELLATEDMEKVSMRRIAEKIRYSPTTIYLHFKDKGELLDALAEEGYALLAERLAAAASGGGEPVERLRRIADAYIAFAMEYKQHYRLMFQYGEGPSIYGESVKRKLWTRQINETLAAVIEAARGPAPTLDAAAIRSVRHVLWAHMHGAVSLVLAGRVKDQEILKQSSETAIAGLLARLQ</sequence>
<dbReference type="InterPro" id="IPR036271">
    <property type="entry name" value="Tet_transcr_reg_TetR-rel_C_sf"/>
</dbReference>
<proteinExistence type="predicted"/>
<dbReference type="InterPro" id="IPR025996">
    <property type="entry name" value="MT1864/Rv1816-like_C"/>
</dbReference>
<dbReference type="Proteomes" id="UP000287394">
    <property type="component" value="Chromosome"/>
</dbReference>
<protein>
    <submittedName>
        <fullName evidence="1">TetR family transcriptional regulator</fullName>
    </submittedName>
</protein>
<dbReference type="RefSeq" id="WP_119320658.1">
    <property type="nucleotide sequence ID" value="NZ_AP025739.1"/>
</dbReference>
<dbReference type="InterPro" id="IPR001647">
    <property type="entry name" value="HTH_TetR"/>
</dbReference>
<name>A0A402CTE2_9BACT</name>
<dbReference type="Pfam" id="PF00440">
    <property type="entry name" value="TetR_N"/>
    <property type="match status" value="1"/>
</dbReference>
<dbReference type="AlphaFoldDB" id="A0A402CTE2"/>
<gene>
    <name evidence="1" type="ORF">CCAX7_27970</name>
</gene>
<reference evidence="1 2" key="1">
    <citation type="journal article" date="2019" name="Int. J. Syst. Evol. Microbiol.">
        <title>Capsulimonas corticalis gen. nov., sp. nov., an aerobic capsulated bacterium, of a novel bacterial order, Capsulimonadales ord. nov., of the class Armatimonadia of the phylum Armatimonadetes.</title>
        <authorList>
            <person name="Li J."/>
            <person name="Kudo C."/>
            <person name="Tonouchi A."/>
        </authorList>
    </citation>
    <scope>NUCLEOTIDE SEQUENCE [LARGE SCALE GENOMIC DNA]</scope>
    <source>
        <strain evidence="1 2">AX-7</strain>
    </source>
</reference>
<organism evidence="1 2">
    <name type="scientific">Capsulimonas corticalis</name>
    <dbReference type="NCBI Taxonomy" id="2219043"/>
    <lineage>
        <taxon>Bacteria</taxon>
        <taxon>Bacillati</taxon>
        <taxon>Armatimonadota</taxon>
        <taxon>Armatimonadia</taxon>
        <taxon>Capsulimonadales</taxon>
        <taxon>Capsulimonadaceae</taxon>
        <taxon>Capsulimonas</taxon>
    </lineage>
</organism>
<dbReference type="Pfam" id="PF13305">
    <property type="entry name" value="TetR_C_33"/>
    <property type="match status" value="1"/>
</dbReference>
<dbReference type="PROSITE" id="PS50977">
    <property type="entry name" value="HTH_TETR_2"/>
    <property type="match status" value="1"/>
</dbReference>
<dbReference type="SUPFAM" id="SSF46689">
    <property type="entry name" value="Homeodomain-like"/>
    <property type="match status" value="1"/>
</dbReference>
<dbReference type="KEGG" id="ccot:CCAX7_27970"/>
<dbReference type="SUPFAM" id="SSF48498">
    <property type="entry name" value="Tetracyclin repressor-like, C-terminal domain"/>
    <property type="match status" value="1"/>
</dbReference>
<dbReference type="EMBL" id="AP025739">
    <property type="protein sequence ID" value="BDI30746.1"/>
    <property type="molecule type" value="Genomic_DNA"/>
</dbReference>
<keyword evidence="2" id="KW-1185">Reference proteome</keyword>
<dbReference type="PANTHER" id="PTHR30055:SF212">
    <property type="entry name" value="TETR-FAMILY FAMILY TRANSCRIPTIONAL REGULATOR"/>
    <property type="match status" value="1"/>
</dbReference>
<dbReference type="GO" id="GO:0003700">
    <property type="term" value="F:DNA-binding transcription factor activity"/>
    <property type="evidence" value="ECO:0007669"/>
    <property type="project" value="TreeGrafter"/>
</dbReference>
<dbReference type="OrthoDB" id="9815924at2"/>